<comment type="caution">
    <text evidence="2">The sequence shown here is derived from an EMBL/GenBank/DDBJ whole genome shotgun (WGS) entry which is preliminary data.</text>
</comment>
<keyword evidence="3" id="KW-1185">Reference proteome</keyword>
<organism evidence="2 3">
    <name type="scientific">Actinoplanes siamensis</name>
    <dbReference type="NCBI Taxonomy" id="1223317"/>
    <lineage>
        <taxon>Bacteria</taxon>
        <taxon>Bacillati</taxon>
        <taxon>Actinomycetota</taxon>
        <taxon>Actinomycetes</taxon>
        <taxon>Micromonosporales</taxon>
        <taxon>Micromonosporaceae</taxon>
        <taxon>Actinoplanes</taxon>
    </lineage>
</organism>
<dbReference type="InterPro" id="IPR036390">
    <property type="entry name" value="WH_DNA-bd_sf"/>
</dbReference>
<protein>
    <recommendedName>
        <fullName evidence="4">Helix-turn-helix protein</fullName>
    </recommendedName>
</protein>
<feature type="compositionally biased region" description="Basic and acidic residues" evidence="1">
    <location>
        <begin position="200"/>
        <end position="213"/>
    </location>
</feature>
<evidence type="ECO:0000313" key="2">
    <source>
        <dbReference type="EMBL" id="GIF08681.1"/>
    </source>
</evidence>
<evidence type="ECO:0008006" key="4">
    <source>
        <dbReference type="Google" id="ProtNLM"/>
    </source>
</evidence>
<dbReference type="RefSeq" id="WP_203684030.1">
    <property type="nucleotide sequence ID" value="NZ_BOMW01000066.1"/>
</dbReference>
<feature type="compositionally biased region" description="Basic and acidic residues" evidence="1">
    <location>
        <begin position="124"/>
        <end position="141"/>
    </location>
</feature>
<dbReference type="InterPro" id="IPR011991">
    <property type="entry name" value="ArsR-like_HTH"/>
</dbReference>
<evidence type="ECO:0000256" key="1">
    <source>
        <dbReference type="SAM" id="MobiDB-lite"/>
    </source>
</evidence>
<accession>A0A919NCN3</accession>
<dbReference type="Proteomes" id="UP000629619">
    <property type="component" value="Unassembled WGS sequence"/>
</dbReference>
<dbReference type="CDD" id="cd00090">
    <property type="entry name" value="HTH_ARSR"/>
    <property type="match status" value="1"/>
</dbReference>
<dbReference type="AlphaFoldDB" id="A0A919NCN3"/>
<gene>
    <name evidence="2" type="ORF">Asi03nite_62190</name>
</gene>
<reference evidence="2" key="1">
    <citation type="submission" date="2021-01" db="EMBL/GenBank/DDBJ databases">
        <title>Whole genome shotgun sequence of Actinoplanes siamensis NBRC 109076.</title>
        <authorList>
            <person name="Komaki H."/>
            <person name="Tamura T."/>
        </authorList>
    </citation>
    <scope>NUCLEOTIDE SEQUENCE</scope>
    <source>
        <strain evidence="2">NBRC 109076</strain>
    </source>
</reference>
<sequence>MTTNAHDLGVTVGAWNALVRRARISDKHKLSALIVSSYADADGTGIHCGVARLALDLGGSQSTARRYLKWLRDVGLIELVRPGNRRKRLSDEYRLILGPDILEHVEVVDPATYDAARDEIRDANRAGARAREARARVDQRSSKVSAGEPDQRSSRVSADEVTQPVDNSDQRSSKVSADPEDAETISAHPGRALKTSISAHLEHDQRSPMDERPPSLNTYPEELTSPLTDDGDLEAAVTHSRANGEATNPVSSTRPDRCVHGLGGGRRDDGTPECALCRRGAPAADPAPEREQLATVIPFPTRRAS</sequence>
<evidence type="ECO:0000313" key="3">
    <source>
        <dbReference type="Proteomes" id="UP000629619"/>
    </source>
</evidence>
<proteinExistence type="predicted"/>
<feature type="compositionally biased region" description="Basic and acidic residues" evidence="1">
    <location>
        <begin position="254"/>
        <end position="270"/>
    </location>
</feature>
<dbReference type="SUPFAM" id="SSF46785">
    <property type="entry name" value="Winged helix' DNA-binding domain"/>
    <property type="match status" value="1"/>
</dbReference>
<feature type="region of interest" description="Disordered" evidence="1">
    <location>
        <begin position="124"/>
        <end position="272"/>
    </location>
</feature>
<dbReference type="EMBL" id="BOMW01000066">
    <property type="protein sequence ID" value="GIF08681.1"/>
    <property type="molecule type" value="Genomic_DNA"/>
</dbReference>
<name>A0A919NCN3_9ACTN</name>